<dbReference type="PANTHER" id="PTHR48106:SF8">
    <property type="entry name" value="OS02G0805600 PROTEIN"/>
    <property type="match status" value="1"/>
</dbReference>
<dbReference type="PANTHER" id="PTHR48106">
    <property type="entry name" value="QUINONE OXIDOREDUCTASE PIG3-RELATED"/>
    <property type="match status" value="1"/>
</dbReference>
<dbReference type="RefSeq" id="WP_043141383.1">
    <property type="nucleotide sequence ID" value="NZ_JSUQ01000009.1"/>
</dbReference>
<dbReference type="Gene3D" id="3.90.180.10">
    <property type="entry name" value="Medium-chain alcohol dehydrogenases, catalytic domain"/>
    <property type="match status" value="1"/>
</dbReference>
<proteinExistence type="predicted"/>
<dbReference type="SMART" id="SM00829">
    <property type="entry name" value="PKS_ER"/>
    <property type="match status" value="1"/>
</dbReference>
<dbReference type="Proteomes" id="UP000030960">
    <property type="component" value="Unassembled WGS sequence"/>
</dbReference>
<dbReference type="PATRIC" id="fig|1515334.3.peg.2390"/>
<dbReference type="STRING" id="561184.SAMN05216376_11710"/>
<dbReference type="InterPro" id="IPR013149">
    <property type="entry name" value="ADH-like_C"/>
</dbReference>
<dbReference type="Pfam" id="PF00107">
    <property type="entry name" value="ADH_zinc_N"/>
    <property type="match status" value="1"/>
</dbReference>
<organism evidence="4 5">
    <name type="scientific">Mameliella alba</name>
    <dbReference type="NCBI Taxonomy" id="561184"/>
    <lineage>
        <taxon>Bacteria</taxon>
        <taxon>Pseudomonadati</taxon>
        <taxon>Pseudomonadota</taxon>
        <taxon>Alphaproteobacteria</taxon>
        <taxon>Rhodobacterales</taxon>
        <taxon>Roseobacteraceae</taxon>
        <taxon>Mameliella</taxon>
    </lineage>
</organism>
<dbReference type="InterPro" id="IPR014189">
    <property type="entry name" value="Quinone_OxRdtase_PIG3"/>
</dbReference>
<keyword evidence="5" id="KW-1185">Reference proteome</keyword>
<protein>
    <submittedName>
        <fullName evidence="4">NADPH quinone oxidoreductase</fullName>
    </submittedName>
</protein>
<dbReference type="OrthoDB" id="9780520at2"/>
<dbReference type="InterPro" id="IPR011032">
    <property type="entry name" value="GroES-like_sf"/>
</dbReference>
<evidence type="ECO:0000256" key="1">
    <source>
        <dbReference type="ARBA" id="ARBA00022857"/>
    </source>
</evidence>
<keyword evidence="2" id="KW-0560">Oxidoreductase</keyword>
<dbReference type="EMBL" id="JSUQ01000009">
    <property type="protein sequence ID" value="KHQ52829.1"/>
    <property type="molecule type" value="Genomic_DNA"/>
</dbReference>
<dbReference type="InterPro" id="IPR013154">
    <property type="entry name" value="ADH-like_N"/>
</dbReference>
<dbReference type="SUPFAM" id="SSF51735">
    <property type="entry name" value="NAD(P)-binding Rossmann-fold domains"/>
    <property type="match status" value="1"/>
</dbReference>
<name>A0A0B3SQW7_9RHOB</name>
<comment type="caution">
    <text evidence="4">The sequence shown here is derived from an EMBL/GenBank/DDBJ whole genome shotgun (WGS) entry which is preliminary data.</text>
</comment>
<keyword evidence="1" id="KW-0521">NADP</keyword>
<dbReference type="InterPro" id="IPR020843">
    <property type="entry name" value="ER"/>
</dbReference>
<feature type="domain" description="Enoyl reductase (ER)" evidence="3">
    <location>
        <begin position="10"/>
        <end position="323"/>
    </location>
</feature>
<gene>
    <name evidence="4" type="ORF">OA50_02372</name>
</gene>
<dbReference type="CDD" id="cd05276">
    <property type="entry name" value="p53_inducible_oxidoreductase"/>
    <property type="match status" value="1"/>
</dbReference>
<evidence type="ECO:0000256" key="2">
    <source>
        <dbReference type="ARBA" id="ARBA00023002"/>
    </source>
</evidence>
<reference evidence="4 5" key="1">
    <citation type="submission" date="2014-10" db="EMBL/GenBank/DDBJ databases">
        <title>Genome sequence of Ponticoccus sp. strain UMTAT08 isolated from clonal culture of toxic dinoflagellate Alexandrium tamiyavanichii.</title>
        <authorList>
            <person name="Gan H.Y."/>
            <person name="Muhd D.-D."/>
            <person name="Mohd Noor M.E."/>
            <person name="Yeong Y.S."/>
            <person name="Usup G."/>
        </authorList>
    </citation>
    <scope>NUCLEOTIDE SEQUENCE [LARGE SCALE GENOMIC DNA]</scope>
    <source>
        <strain evidence="4 5">UMTAT08</strain>
    </source>
</reference>
<evidence type="ECO:0000313" key="5">
    <source>
        <dbReference type="Proteomes" id="UP000030960"/>
    </source>
</evidence>
<dbReference type="Pfam" id="PF08240">
    <property type="entry name" value="ADH_N"/>
    <property type="match status" value="1"/>
</dbReference>
<evidence type="ECO:0000313" key="4">
    <source>
        <dbReference type="EMBL" id="KHQ52829.1"/>
    </source>
</evidence>
<accession>A0A0B3SQW7</accession>
<dbReference type="Gene3D" id="3.40.50.720">
    <property type="entry name" value="NAD(P)-binding Rossmann-like Domain"/>
    <property type="match status" value="1"/>
</dbReference>
<dbReference type="SUPFAM" id="SSF50129">
    <property type="entry name" value="GroES-like"/>
    <property type="match status" value="1"/>
</dbReference>
<evidence type="ECO:0000259" key="3">
    <source>
        <dbReference type="SMART" id="SM00829"/>
    </source>
</evidence>
<dbReference type="InterPro" id="IPR036291">
    <property type="entry name" value="NAD(P)-bd_dom_sf"/>
</dbReference>
<sequence>MKAVVASAAGGPEILDLVDRPTPEPGPTEIRVKVAAAGVNRPDVVQRQGNYPPPPGASDVLGLELAGIVESTGANVTRFQPGDRVMALVAGGGYAEFAIVDQTNALPVPDGISMVEAAAFPETYFTVWSNLFERAGLAAGETVLIHGGTSGIGTTAIQLAKCFSAKVITTVGSAEKAQAAVGLGADRVVIYKTEDFVAATLEATEGRGADVVLDMVGADYLQRNFDAVAVDGRIAQIAFLSGSKGSFDLRPILVKRLALIGSTLRARPVSMKAELAAELEQHVLPLLRDRKAIPVIDSTFALHDVRAAHARMDKGAHIGKIVLTV</sequence>
<dbReference type="AlphaFoldDB" id="A0A0B3SQW7"/>
<dbReference type="NCBIfam" id="TIGR02824">
    <property type="entry name" value="quinone_pig3"/>
    <property type="match status" value="1"/>
</dbReference>
<dbReference type="GO" id="GO:0070402">
    <property type="term" value="F:NADPH binding"/>
    <property type="evidence" value="ECO:0007669"/>
    <property type="project" value="TreeGrafter"/>
</dbReference>
<dbReference type="GO" id="GO:0016651">
    <property type="term" value="F:oxidoreductase activity, acting on NAD(P)H"/>
    <property type="evidence" value="ECO:0007669"/>
    <property type="project" value="TreeGrafter"/>
</dbReference>